<dbReference type="Proteomes" id="UP000001816">
    <property type="component" value="Chromosome"/>
</dbReference>
<evidence type="ECO:0000313" key="1">
    <source>
        <dbReference type="EMBL" id="AAK24160.1"/>
    </source>
</evidence>
<protein>
    <submittedName>
        <fullName evidence="1">Uncharacterized protein</fullName>
    </submittedName>
</protein>
<dbReference type="HOGENOM" id="CLU_2521532_0_0_5"/>
<organism evidence="1 2">
    <name type="scientific">Caulobacter vibrioides (strain ATCC 19089 / CIP 103742 / CB 15)</name>
    <name type="common">Caulobacter crescentus</name>
    <dbReference type="NCBI Taxonomy" id="190650"/>
    <lineage>
        <taxon>Bacteria</taxon>
        <taxon>Pseudomonadati</taxon>
        <taxon>Pseudomonadota</taxon>
        <taxon>Alphaproteobacteria</taxon>
        <taxon>Caulobacterales</taxon>
        <taxon>Caulobacteraceae</taxon>
        <taxon>Caulobacter</taxon>
    </lineage>
</organism>
<dbReference type="EMBL" id="AE005673">
    <property type="protein sequence ID" value="AAK24160.1"/>
    <property type="molecule type" value="Genomic_DNA"/>
</dbReference>
<gene>
    <name evidence="1" type="ordered locus">CC_2189</name>
</gene>
<accession>Q9A6A5</accession>
<dbReference type="KEGG" id="ccr:CC_2189"/>
<dbReference type="BioCyc" id="CAULO:CC2189-MONOMER"/>
<dbReference type="AlphaFoldDB" id="Q9A6A5"/>
<dbReference type="EnsemblBacteria" id="AAK24160">
    <property type="protein sequence ID" value="AAK24160"/>
    <property type="gene ID" value="CC_2189"/>
</dbReference>
<proteinExistence type="predicted"/>
<reference evidence="1 2" key="1">
    <citation type="journal article" date="2001" name="Proc. Natl. Acad. Sci. U.S.A.">
        <title>Complete genome sequence of Caulobacter crescentus.</title>
        <authorList>
            <person name="Nierman W.C."/>
            <person name="Feldblyum T.V."/>
            <person name="Laub M.T."/>
            <person name="Paulsen I.T."/>
            <person name="Nelson K.E."/>
            <person name="Eisen J.A."/>
            <person name="Heidelberg J.F."/>
            <person name="Alley M.R."/>
            <person name="Ohta N."/>
            <person name="Maddock J.R."/>
            <person name="Potocka I."/>
            <person name="Nelson W.C."/>
            <person name="Newton A."/>
            <person name="Stephens C."/>
            <person name="Phadke N.D."/>
            <person name="Ely B."/>
            <person name="DeBoy R.T."/>
            <person name="Dodson R.J."/>
            <person name="Durkin A.S."/>
            <person name="Gwinn M.L."/>
            <person name="Haft D.H."/>
            <person name="Kolonay J.F."/>
            <person name="Smit J."/>
            <person name="Craven M.B."/>
            <person name="Khouri H."/>
            <person name="Shetty J."/>
            <person name="Berry K."/>
            <person name="Utterback T."/>
            <person name="Tran K."/>
            <person name="Wolf A."/>
            <person name="Vamathevan J."/>
            <person name="Ermolaeva M."/>
            <person name="White O."/>
            <person name="Salzberg S.L."/>
            <person name="Venter J.C."/>
            <person name="Shapiro L."/>
            <person name="Fraser C.M."/>
        </authorList>
    </citation>
    <scope>NUCLEOTIDE SEQUENCE [LARGE SCALE GENOMIC DNA]</scope>
    <source>
        <strain evidence="2">ATCC 19089 / CB15</strain>
    </source>
</reference>
<name>Q9A6A5_CAUVC</name>
<evidence type="ECO:0000313" key="2">
    <source>
        <dbReference type="Proteomes" id="UP000001816"/>
    </source>
</evidence>
<dbReference type="PIR" id="D87520">
    <property type="entry name" value="D87520"/>
</dbReference>
<sequence>MASGASGAPDVIGETVAVMSLPLDLPGAAAFGRSDLSLDPLSPIAALMGTPPVLSVWASAPLELNARHGLSRRCLMIARHLSRE</sequence>
<keyword evidence="2" id="KW-1185">Reference proteome</keyword>